<dbReference type="PANTHER" id="PTHR43877">
    <property type="entry name" value="AMINOALKYLPHOSPHONATE N-ACETYLTRANSFERASE-RELATED-RELATED"/>
    <property type="match status" value="1"/>
</dbReference>
<keyword evidence="5" id="KW-1185">Reference proteome</keyword>
<name>A0ABT0KV76_9GAMM</name>
<evidence type="ECO:0000259" key="3">
    <source>
        <dbReference type="PROSITE" id="PS51186"/>
    </source>
</evidence>
<comment type="caution">
    <text evidence="4">The sequence shown here is derived from an EMBL/GenBank/DDBJ whole genome shotgun (WGS) entry which is preliminary data.</text>
</comment>
<dbReference type="SUPFAM" id="SSF55729">
    <property type="entry name" value="Acyl-CoA N-acyltransferases (Nat)"/>
    <property type="match status" value="1"/>
</dbReference>
<dbReference type="Pfam" id="PF00583">
    <property type="entry name" value="Acetyltransf_1"/>
    <property type="match status" value="1"/>
</dbReference>
<dbReference type="InterPro" id="IPR050832">
    <property type="entry name" value="Bact_Acetyltransf"/>
</dbReference>
<dbReference type="PROSITE" id="PS51186">
    <property type="entry name" value="GNAT"/>
    <property type="match status" value="1"/>
</dbReference>
<evidence type="ECO:0000313" key="4">
    <source>
        <dbReference type="EMBL" id="MCL1047746.1"/>
    </source>
</evidence>
<dbReference type="Gene3D" id="3.40.630.30">
    <property type="match status" value="1"/>
</dbReference>
<dbReference type="PANTHER" id="PTHR43877:SF5">
    <property type="entry name" value="BLL8307 PROTEIN"/>
    <property type="match status" value="1"/>
</dbReference>
<dbReference type="EMBL" id="JAKIKU010000018">
    <property type="protein sequence ID" value="MCL1047746.1"/>
    <property type="molecule type" value="Genomic_DNA"/>
</dbReference>
<evidence type="ECO:0000256" key="2">
    <source>
        <dbReference type="ARBA" id="ARBA00023315"/>
    </source>
</evidence>
<feature type="domain" description="N-acetyltransferase" evidence="3">
    <location>
        <begin position="3"/>
        <end position="151"/>
    </location>
</feature>
<gene>
    <name evidence="4" type="ORF">L2737_20815</name>
</gene>
<proteinExistence type="predicted"/>
<organism evidence="4 5">
    <name type="scientific">Shewanella electrodiphila</name>
    <dbReference type="NCBI Taxonomy" id="934143"/>
    <lineage>
        <taxon>Bacteria</taxon>
        <taxon>Pseudomonadati</taxon>
        <taxon>Pseudomonadota</taxon>
        <taxon>Gammaproteobacteria</taxon>
        <taxon>Alteromonadales</taxon>
        <taxon>Shewanellaceae</taxon>
        <taxon>Shewanella</taxon>
    </lineage>
</organism>
<protein>
    <submittedName>
        <fullName evidence="4">GNAT family N-acetyltransferase</fullName>
    </submittedName>
</protein>
<reference evidence="4 5" key="1">
    <citation type="submission" date="2022-01" db="EMBL/GenBank/DDBJ databases">
        <title>Whole genome-based taxonomy of the Shewanellaceae.</title>
        <authorList>
            <person name="Martin-Rodriguez A.J."/>
        </authorList>
    </citation>
    <scope>NUCLEOTIDE SEQUENCE [LARGE SCALE GENOMIC DNA]</scope>
    <source>
        <strain evidence="4 5">DSM 24955</strain>
    </source>
</reference>
<dbReference type="InterPro" id="IPR016181">
    <property type="entry name" value="Acyl_CoA_acyltransferase"/>
</dbReference>
<dbReference type="RefSeq" id="WP_102526422.1">
    <property type="nucleotide sequence ID" value="NZ_JAKIKU010000018.1"/>
</dbReference>
<dbReference type="CDD" id="cd04301">
    <property type="entry name" value="NAT_SF"/>
    <property type="match status" value="1"/>
</dbReference>
<dbReference type="InterPro" id="IPR000182">
    <property type="entry name" value="GNAT_dom"/>
</dbReference>
<keyword evidence="2" id="KW-0012">Acyltransferase</keyword>
<keyword evidence="1" id="KW-0808">Transferase</keyword>
<sequence>MDIRLDDLTGDDVAKLLTEHLQDMYATSPADSVHALDLSKLRQPHIDFWTIWENNQLAGCGAINRYSVEDVEIKSMRVSSAFRRRGVAATLLTFMLNEAKASGAKTVNLETGSMDFFIPARTLYARHGFIECGPFADYKADANSVFMTLSL</sequence>
<evidence type="ECO:0000313" key="5">
    <source>
        <dbReference type="Proteomes" id="UP001202134"/>
    </source>
</evidence>
<accession>A0ABT0KV76</accession>
<evidence type="ECO:0000256" key="1">
    <source>
        <dbReference type="ARBA" id="ARBA00022679"/>
    </source>
</evidence>
<dbReference type="Proteomes" id="UP001202134">
    <property type="component" value="Unassembled WGS sequence"/>
</dbReference>